<organism evidence="2 3">
    <name type="scientific">Collybiopsis confluens</name>
    <dbReference type="NCBI Taxonomy" id="2823264"/>
    <lineage>
        <taxon>Eukaryota</taxon>
        <taxon>Fungi</taxon>
        <taxon>Dikarya</taxon>
        <taxon>Basidiomycota</taxon>
        <taxon>Agaricomycotina</taxon>
        <taxon>Agaricomycetes</taxon>
        <taxon>Agaricomycetidae</taxon>
        <taxon>Agaricales</taxon>
        <taxon>Marasmiineae</taxon>
        <taxon>Omphalotaceae</taxon>
        <taxon>Collybiopsis</taxon>
    </lineage>
</organism>
<reference evidence="2 3" key="1">
    <citation type="journal article" date="2020" name="ISME J.">
        <title>Uncovering the hidden diversity of litter-decomposition mechanisms in mushroom-forming fungi.</title>
        <authorList>
            <person name="Floudas D."/>
            <person name="Bentzer J."/>
            <person name="Ahren D."/>
            <person name="Johansson T."/>
            <person name="Persson P."/>
            <person name="Tunlid A."/>
        </authorList>
    </citation>
    <scope>NUCLEOTIDE SEQUENCE [LARGE SCALE GENOMIC DNA]</scope>
    <source>
        <strain evidence="2 3">CBS 406.79</strain>
    </source>
</reference>
<dbReference type="Proteomes" id="UP000518752">
    <property type="component" value="Unassembled WGS sequence"/>
</dbReference>
<dbReference type="AlphaFoldDB" id="A0A8H5HU55"/>
<dbReference type="EMBL" id="JAACJN010000021">
    <property type="protein sequence ID" value="KAF5389564.1"/>
    <property type="molecule type" value="Genomic_DNA"/>
</dbReference>
<name>A0A8H5HU55_9AGAR</name>
<feature type="chain" id="PRO_5034820719" description="Fruit-body specific protein a" evidence="1">
    <location>
        <begin position="19"/>
        <end position="231"/>
    </location>
</feature>
<sequence>MRFFALFVAAFCSVGVLAQDSDTDAATATVATAATAASDASAPTASASNVSDFTQLALSNALGGLLTAQNHYGAPIPPWQHGCKPGWYYGKNPGSVLGWILPWLADELICELLDLLPFCLHCPKPKPPPPQSPWTQTFYNLTGATQAADYMTYGLVDTVADCQTMCLNVQGCTFVNSYHDVNGKGGSPLLTCALYSQCHDASDADNLGGQSQPDGSVDFITSSDGYCYHAQ</sequence>
<evidence type="ECO:0000313" key="3">
    <source>
        <dbReference type="Proteomes" id="UP000518752"/>
    </source>
</evidence>
<evidence type="ECO:0008006" key="4">
    <source>
        <dbReference type="Google" id="ProtNLM"/>
    </source>
</evidence>
<keyword evidence="1" id="KW-0732">Signal</keyword>
<accession>A0A8H5HU55</accession>
<evidence type="ECO:0000256" key="1">
    <source>
        <dbReference type="SAM" id="SignalP"/>
    </source>
</evidence>
<gene>
    <name evidence="2" type="ORF">D9757_004122</name>
</gene>
<comment type="caution">
    <text evidence="2">The sequence shown here is derived from an EMBL/GenBank/DDBJ whole genome shotgun (WGS) entry which is preliminary data.</text>
</comment>
<feature type="signal peptide" evidence="1">
    <location>
        <begin position="1"/>
        <end position="18"/>
    </location>
</feature>
<proteinExistence type="predicted"/>
<protein>
    <recommendedName>
        <fullName evidence="4">Fruit-body specific protein a</fullName>
    </recommendedName>
</protein>
<evidence type="ECO:0000313" key="2">
    <source>
        <dbReference type="EMBL" id="KAF5389564.1"/>
    </source>
</evidence>
<keyword evidence="3" id="KW-1185">Reference proteome</keyword>
<dbReference type="OrthoDB" id="271448at2759"/>